<evidence type="ECO:0000313" key="3">
    <source>
        <dbReference type="Proteomes" id="UP000639772"/>
    </source>
</evidence>
<dbReference type="PANTHER" id="PTHR34779">
    <property type="entry name" value="OS09G0542900 PROTEIN"/>
    <property type="match status" value="1"/>
</dbReference>
<accession>A0A835SDA5</accession>
<organism evidence="2 3">
    <name type="scientific">Vanilla planifolia</name>
    <name type="common">Vanilla</name>
    <dbReference type="NCBI Taxonomy" id="51239"/>
    <lineage>
        <taxon>Eukaryota</taxon>
        <taxon>Viridiplantae</taxon>
        <taxon>Streptophyta</taxon>
        <taxon>Embryophyta</taxon>
        <taxon>Tracheophyta</taxon>
        <taxon>Spermatophyta</taxon>
        <taxon>Magnoliopsida</taxon>
        <taxon>Liliopsida</taxon>
        <taxon>Asparagales</taxon>
        <taxon>Orchidaceae</taxon>
        <taxon>Vanilloideae</taxon>
        <taxon>Vanilleae</taxon>
        <taxon>Vanilla</taxon>
    </lineage>
</organism>
<evidence type="ECO:0000256" key="1">
    <source>
        <dbReference type="SAM" id="MobiDB-lite"/>
    </source>
</evidence>
<dbReference type="OrthoDB" id="1926132at2759"/>
<protein>
    <submittedName>
        <fullName evidence="2">Uncharacterized protein</fullName>
    </submittedName>
</protein>
<proteinExistence type="predicted"/>
<dbReference type="AlphaFoldDB" id="A0A835SDA5"/>
<feature type="region of interest" description="Disordered" evidence="1">
    <location>
        <begin position="24"/>
        <end position="59"/>
    </location>
</feature>
<evidence type="ECO:0000313" key="2">
    <source>
        <dbReference type="EMBL" id="KAG0502107.1"/>
    </source>
</evidence>
<reference evidence="2 3" key="1">
    <citation type="journal article" date="2020" name="Nat. Food">
        <title>A phased Vanilla planifolia genome enables genetic improvement of flavour and production.</title>
        <authorList>
            <person name="Hasing T."/>
            <person name="Tang H."/>
            <person name="Brym M."/>
            <person name="Khazi F."/>
            <person name="Huang T."/>
            <person name="Chambers A.H."/>
        </authorList>
    </citation>
    <scope>NUCLEOTIDE SEQUENCE [LARGE SCALE GENOMIC DNA]</scope>
    <source>
        <tissue evidence="2">Leaf</tissue>
    </source>
</reference>
<dbReference type="Proteomes" id="UP000639772">
    <property type="component" value="Chromosome 1"/>
</dbReference>
<gene>
    <name evidence="2" type="ORF">HPP92_002179</name>
</gene>
<sequence>MERPYRSKAATKKSYLSQAATFSMPRPAISPGGRSDKSFSGPLVSIIPKDARHRKKSDVVTTSPKISCMGRIKHKKDPVAVAASASPRKEKVPARRKLFGFGACGFGFACCRVRGNRKMERAAMETVEEKKKATRRRAAVAAAPVPGLGQMRRYASGRETLAGFDWRNDMAGMNGGYGDAEEEEYDEVLVPHSAPILVCGGEVVVEPKKEVNLWRRRSMPPPPPLRVEKK</sequence>
<dbReference type="PANTHER" id="PTHR34779:SF1">
    <property type="entry name" value="OS09G0542900 PROTEIN"/>
    <property type="match status" value="1"/>
</dbReference>
<name>A0A835SDA5_VANPL</name>
<dbReference type="InterPro" id="IPR038796">
    <property type="entry name" value="At1g76070-like"/>
</dbReference>
<dbReference type="EMBL" id="JADCNM010000001">
    <property type="protein sequence ID" value="KAG0502107.1"/>
    <property type="molecule type" value="Genomic_DNA"/>
</dbReference>
<comment type="caution">
    <text evidence="2">The sequence shown here is derived from an EMBL/GenBank/DDBJ whole genome shotgun (WGS) entry which is preliminary data.</text>
</comment>